<dbReference type="HOGENOM" id="CLU_1570879_0_0_1"/>
<dbReference type="AlphaFoldDB" id="A0A0C9X911"/>
<sequence length="170" mass="18643">MAKTVEEFRLQYDRLFPGAYRKYHWDNEGEVEGKEFPTTPSNHYSTTTQRTLIDPSSPCARRTAIDFMLNECLTVMKVDGVGVWGAAGDTRPKTPNPWSDIKIYGGAAAPPSPSLVVSGSSDRGIGSVLHSRVKNAAEHPTLASETTASEKNNDKTDESDSCSTWMTIRS</sequence>
<keyword evidence="3" id="KW-1185">Reference proteome</keyword>
<accession>A0A0C9X911</accession>
<gene>
    <name evidence="2" type="ORF">K443DRAFT_6871</name>
</gene>
<reference evidence="2 3" key="1">
    <citation type="submission" date="2014-04" db="EMBL/GenBank/DDBJ databases">
        <authorList>
            <consortium name="DOE Joint Genome Institute"/>
            <person name="Kuo A."/>
            <person name="Kohler A."/>
            <person name="Nagy L.G."/>
            <person name="Floudas D."/>
            <person name="Copeland A."/>
            <person name="Barry K.W."/>
            <person name="Cichocki N."/>
            <person name="Veneault-Fourrey C."/>
            <person name="LaButti K."/>
            <person name="Lindquist E.A."/>
            <person name="Lipzen A."/>
            <person name="Lundell T."/>
            <person name="Morin E."/>
            <person name="Murat C."/>
            <person name="Sun H."/>
            <person name="Tunlid A."/>
            <person name="Henrissat B."/>
            <person name="Grigoriev I.V."/>
            <person name="Hibbett D.S."/>
            <person name="Martin F."/>
            <person name="Nordberg H.P."/>
            <person name="Cantor M.N."/>
            <person name="Hua S.X."/>
        </authorList>
    </citation>
    <scope>NUCLEOTIDE SEQUENCE [LARGE SCALE GENOMIC DNA]</scope>
    <source>
        <strain evidence="2 3">LaAM-08-1</strain>
    </source>
</reference>
<dbReference type="EMBL" id="KN838606">
    <property type="protein sequence ID" value="KIK01481.1"/>
    <property type="molecule type" value="Genomic_DNA"/>
</dbReference>
<feature type="compositionally biased region" description="Polar residues" evidence="1">
    <location>
        <begin position="161"/>
        <end position="170"/>
    </location>
</feature>
<evidence type="ECO:0000313" key="3">
    <source>
        <dbReference type="Proteomes" id="UP000054477"/>
    </source>
</evidence>
<organism evidence="2 3">
    <name type="scientific">Laccaria amethystina LaAM-08-1</name>
    <dbReference type="NCBI Taxonomy" id="1095629"/>
    <lineage>
        <taxon>Eukaryota</taxon>
        <taxon>Fungi</taxon>
        <taxon>Dikarya</taxon>
        <taxon>Basidiomycota</taxon>
        <taxon>Agaricomycotina</taxon>
        <taxon>Agaricomycetes</taxon>
        <taxon>Agaricomycetidae</taxon>
        <taxon>Agaricales</taxon>
        <taxon>Agaricineae</taxon>
        <taxon>Hydnangiaceae</taxon>
        <taxon>Laccaria</taxon>
    </lineage>
</organism>
<protein>
    <submittedName>
        <fullName evidence="2">Uncharacterized protein</fullName>
    </submittedName>
</protein>
<evidence type="ECO:0000313" key="2">
    <source>
        <dbReference type="EMBL" id="KIK01481.1"/>
    </source>
</evidence>
<feature type="region of interest" description="Disordered" evidence="1">
    <location>
        <begin position="131"/>
        <end position="170"/>
    </location>
</feature>
<name>A0A0C9X911_9AGAR</name>
<proteinExistence type="predicted"/>
<evidence type="ECO:0000256" key="1">
    <source>
        <dbReference type="SAM" id="MobiDB-lite"/>
    </source>
</evidence>
<dbReference type="Proteomes" id="UP000054477">
    <property type="component" value="Unassembled WGS sequence"/>
</dbReference>
<reference evidence="3" key="2">
    <citation type="submission" date="2015-01" db="EMBL/GenBank/DDBJ databases">
        <title>Evolutionary Origins and Diversification of the Mycorrhizal Mutualists.</title>
        <authorList>
            <consortium name="DOE Joint Genome Institute"/>
            <consortium name="Mycorrhizal Genomics Consortium"/>
            <person name="Kohler A."/>
            <person name="Kuo A."/>
            <person name="Nagy L.G."/>
            <person name="Floudas D."/>
            <person name="Copeland A."/>
            <person name="Barry K.W."/>
            <person name="Cichocki N."/>
            <person name="Veneault-Fourrey C."/>
            <person name="LaButti K."/>
            <person name="Lindquist E.A."/>
            <person name="Lipzen A."/>
            <person name="Lundell T."/>
            <person name="Morin E."/>
            <person name="Murat C."/>
            <person name="Riley R."/>
            <person name="Ohm R."/>
            <person name="Sun H."/>
            <person name="Tunlid A."/>
            <person name="Henrissat B."/>
            <person name="Grigoriev I.V."/>
            <person name="Hibbett D.S."/>
            <person name="Martin F."/>
        </authorList>
    </citation>
    <scope>NUCLEOTIDE SEQUENCE [LARGE SCALE GENOMIC DNA]</scope>
    <source>
        <strain evidence="3">LaAM-08-1</strain>
    </source>
</reference>